<dbReference type="InterPro" id="IPR009061">
    <property type="entry name" value="DNA-bd_dom_put_sf"/>
</dbReference>
<dbReference type="AlphaFoldDB" id="A0A7Z1AEE1"/>
<dbReference type="InterPro" id="IPR001789">
    <property type="entry name" value="Sig_transdc_resp-reg_receiver"/>
</dbReference>
<dbReference type="Gene3D" id="3.40.50.2300">
    <property type="match status" value="1"/>
</dbReference>
<reference evidence="5 6" key="1">
    <citation type="submission" date="2016-06" db="EMBL/GenBank/DDBJ databases">
        <title>Genome sequence of endosymbiont of Candidatus Endolucinida thiodiazotropha.</title>
        <authorList>
            <person name="Poehlein A."/>
            <person name="Koenig S."/>
            <person name="Heiden S.E."/>
            <person name="Thuermer A."/>
            <person name="Voget S."/>
            <person name="Daniel R."/>
            <person name="Markert S."/>
            <person name="Gros O."/>
            <person name="Schweder T."/>
        </authorList>
    </citation>
    <scope>NUCLEOTIDE SEQUENCE [LARGE SCALE GENOMIC DNA]</scope>
    <source>
        <strain evidence="5 6">COS</strain>
    </source>
</reference>
<dbReference type="SUPFAM" id="SSF46955">
    <property type="entry name" value="Putative DNA-binding domain"/>
    <property type="match status" value="1"/>
</dbReference>
<dbReference type="EMBL" id="MARB01000016">
    <property type="protein sequence ID" value="ODJ86905.1"/>
    <property type="molecule type" value="Genomic_DNA"/>
</dbReference>
<feature type="domain" description="Response regulatory" evidence="3">
    <location>
        <begin position="73"/>
        <end position="191"/>
    </location>
</feature>
<dbReference type="PROSITE" id="PS50110">
    <property type="entry name" value="RESPONSE_REGULATORY"/>
    <property type="match status" value="1"/>
</dbReference>
<feature type="modified residue" description="4-aspartylphosphate" evidence="2">
    <location>
        <position position="124"/>
    </location>
</feature>
<dbReference type="InterPro" id="IPR011006">
    <property type="entry name" value="CheY-like_superfamily"/>
</dbReference>
<dbReference type="Pfam" id="PF12728">
    <property type="entry name" value="HTH_17"/>
    <property type="match status" value="1"/>
</dbReference>
<protein>
    <submittedName>
        <fullName evidence="5">Polar-differentiation response regulator DivK</fullName>
    </submittedName>
</protein>
<dbReference type="PANTHER" id="PTHR44591">
    <property type="entry name" value="STRESS RESPONSE REGULATOR PROTEIN 1"/>
    <property type="match status" value="1"/>
</dbReference>
<evidence type="ECO:0000256" key="1">
    <source>
        <dbReference type="ARBA" id="ARBA00022553"/>
    </source>
</evidence>
<dbReference type="GO" id="GO:0000160">
    <property type="term" value="P:phosphorelay signal transduction system"/>
    <property type="evidence" value="ECO:0007669"/>
    <property type="project" value="InterPro"/>
</dbReference>
<dbReference type="CDD" id="cd00156">
    <property type="entry name" value="REC"/>
    <property type="match status" value="1"/>
</dbReference>
<comment type="caution">
    <text evidence="5">The sequence shown here is derived from an EMBL/GenBank/DDBJ whole genome shotgun (WGS) entry which is preliminary data.</text>
</comment>
<dbReference type="InterPro" id="IPR000551">
    <property type="entry name" value="MerR-type_HTH_dom"/>
</dbReference>
<dbReference type="SUPFAM" id="SSF52172">
    <property type="entry name" value="CheY-like"/>
    <property type="match status" value="1"/>
</dbReference>
<proteinExistence type="predicted"/>
<dbReference type="CDD" id="cd04762">
    <property type="entry name" value="HTH_MerR-trunc"/>
    <property type="match status" value="1"/>
</dbReference>
<gene>
    <name evidence="5" type="primary">divK</name>
    <name evidence="5" type="ORF">CODIS_28610</name>
</gene>
<organism evidence="5 6">
    <name type="scientific">Candidatus Thiodiazotropha endolucinida</name>
    <dbReference type="NCBI Taxonomy" id="1655433"/>
    <lineage>
        <taxon>Bacteria</taxon>
        <taxon>Pseudomonadati</taxon>
        <taxon>Pseudomonadota</taxon>
        <taxon>Gammaproteobacteria</taxon>
        <taxon>Chromatiales</taxon>
        <taxon>Sedimenticolaceae</taxon>
        <taxon>Candidatus Thiodiazotropha</taxon>
    </lineage>
</organism>
<dbReference type="GO" id="GO:0003677">
    <property type="term" value="F:DNA binding"/>
    <property type="evidence" value="ECO:0007669"/>
    <property type="project" value="InterPro"/>
</dbReference>
<evidence type="ECO:0000313" key="5">
    <source>
        <dbReference type="EMBL" id="ODJ86905.1"/>
    </source>
</evidence>
<name>A0A7Z1AEE1_9GAMM</name>
<dbReference type="SMART" id="SM00448">
    <property type="entry name" value="REC"/>
    <property type="match status" value="1"/>
</dbReference>
<dbReference type="PANTHER" id="PTHR44591:SF3">
    <property type="entry name" value="RESPONSE REGULATORY DOMAIN-CONTAINING PROTEIN"/>
    <property type="match status" value="1"/>
</dbReference>
<dbReference type="RefSeq" id="WP_083220771.1">
    <property type="nucleotide sequence ID" value="NZ_MARB01000016.1"/>
</dbReference>
<keyword evidence="6" id="KW-1185">Reference proteome</keyword>
<dbReference type="InterPro" id="IPR041657">
    <property type="entry name" value="HTH_17"/>
</dbReference>
<dbReference type="OrthoDB" id="5703386at2"/>
<dbReference type="InterPro" id="IPR050595">
    <property type="entry name" value="Bact_response_regulator"/>
</dbReference>
<dbReference type="Proteomes" id="UP000094769">
    <property type="component" value="Unassembled WGS sequence"/>
</dbReference>
<dbReference type="Gene3D" id="1.10.1660.10">
    <property type="match status" value="1"/>
</dbReference>
<keyword evidence="1 2" id="KW-0597">Phosphoprotein</keyword>
<dbReference type="GO" id="GO:0006355">
    <property type="term" value="P:regulation of DNA-templated transcription"/>
    <property type="evidence" value="ECO:0007669"/>
    <property type="project" value="InterPro"/>
</dbReference>
<dbReference type="PROSITE" id="PS50937">
    <property type="entry name" value="HTH_MERR_2"/>
    <property type="match status" value="1"/>
</dbReference>
<feature type="domain" description="HTH merR-type" evidence="4">
    <location>
        <begin position="10"/>
        <end position="60"/>
    </location>
</feature>
<evidence type="ECO:0000256" key="2">
    <source>
        <dbReference type="PROSITE-ProRule" id="PRU00169"/>
    </source>
</evidence>
<dbReference type="Pfam" id="PF00072">
    <property type="entry name" value="Response_reg"/>
    <property type="match status" value="1"/>
</dbReference>
<accession>A0A7Z1AEE1</accession>
<sequence length="194" mass="21705">MYRKPWKRHYLSPGETAEILKVTPASLRGWTRKGILRAETTRGGHRRFPVSEVIRLARIKGLDVESSLLMSFRLLIIDSDIESCMALQKSLSSFAGVSKVRVAHDGFTAGCLVTQFHPDVILLDLNVPGIDSAQICSFIKRDHQTKFIRVIAMCRNCSKKLQKQIVNLGAEVCFSKPLPLNSLKQALGLEDLDD</sequence>
<evidence type="ECO:0000259" key="3">
    <source>
        <dbReference type="PROSITE" id="PS50110"/>
    </source>
</evidence>
<evidence type="ECO:0000313" key="6">
    <source>
        <dbReference type="Proteomes" id="UP000094769"/>
    </source>
</evidence>
<evidence type="ECO:0000259" key="4">
    <source>
        <dbReference type="PROSITE" id="PS50937"/>
    </source>
</evidence>